<dbReference type="Gene3D" id="2.130.10.10">
    <property type="entry name" value="YVTN repeat-like/Quinoprotein amine dehydrogenase"/>
    <property type="match status" value="1"/>
</dbReference>
<dbReference type="EMBL" id="GG662798">
    <property type="protein sequence ID" value="EAR89121.3"/>
    <property type="molecule type" value="Genomic_DNA"/>
</dbReference>
<dbReference type="InterPro" id="IPR001680">
    <property type="entry name" value="WD40_rpt"/>
</dbReference>
<accession>Q22V27</accession>
<dbReference type="PANTHER" id="PTHR11319">
    <property type="entry name" value="G PROTEIN-COUPLED RECEPTOR-RELATED"/>
    <property type="match status" value="1"/>
</dbReference>
<keyword evidence="1" id="KW-0472">Membrane</keyword>
<reference evidence="1" key="1">
    <citation type="submission" date="2008-09" db="EMBL/GenBank/DDBJ databases">
        <authorList>
            <person name="Eisen J.A."/>
            <person name="Wu M."/>
            <person name="Wu D."/>
            <person name="Nierman W.C."/>
            <person name="Orias E."/>
            <person name="Delcher A.L."/>
            <person name="Salzberg S.L."/>
        </authorList>
    </citation>
    <scope>NUCLEOTIDE SEQUENCE</scope>
    <source>
        <strain evidence="1">SB210</strain>
    </source>
</reference>
<dbReference type="Proteomes" id="UP000009168">
    <property type="component" value="Unassembled WGS sequence"/>
</dbReference>
<protein>
    <submittedName>
        <fullName evidence="1">Transmembrane protein</fullName>
    </submittedName>
</protein>
<dbReference type="RefSeq" id="XP_001009366.3">
    <property type="nucleotide sequence ID" value="XM_001009366.3"/>
</dbReference>
<dbReference type="HOGENOM" id="CLU_226544_0_0_1"/>
<dbReference type="CDD" id="cd00185">
    <property type="entry name" value="TNFRSF"/>
    <property type="match status" value="1"/>
</dbReference>
<dbReference type="GeneID" id="7824154"/>
<proteinExistence type="predicted"/>
<dbReference type="SMART" id="SM00320">
    <property type="entry name" value="WD40"/>
    <property type="match status" value="4"/>
</dbReference>
<dbReference type="KEGG" id="tet:TTHERM_00576720"/>
<dbReference type="SUPFAM" id="SSF51126">
    <property type="entry name" value="Pectin lyase-like"/>
    <property type="match status" value="1"/>
</dbReference>
<dbReference type="PANTHER" id="PTHR11319:SF35">
    <property type="entry name" value="OUTER MEMBRANE PROTEIN PMPC-RELATED"/>
    <property type="match status" value="1"/>
</dbReference>
<organism evidence="1 2">
    <name type="scientific">Tetrahymena thermophila (strain SB210)</name>
    <dbReference type="NCBI Taxonomy" id="312017"/>
    <lineage>
        <taxon>Eukaryota</taxon>
        <taxon>Sar</taxon>
        <taxon>Alveolata</taxon>
        <taxon>Ciliophora</taxon>
        <taxon>Intramacronucleata</taxon>
        <taxon>Oligohymenophorea</taxon>
        <taxon>Hymenostomatida</taxon>
        <taxon>Tetrahymenina</taxon>
        <taxon>Tetrahymenidae</taxon>
        <taxon>Tetrahymena</taxon>
    </lineage>
</organism>
<dbReference type="SUPFAM" id="SSF50998">
    <property type="entry name" value="Quinoprotein alcohol dehydrogenase-like"/>
    <property type="match status" value="2"/>
</dbReference>
<keyword evidence="2" id="KW-1185">Reference proteome</keyword>
<evidence type="ECO:0000313" key="1">
    <source>
        <dbReference type="EMBL" id="EAR89121.3"/>
    </source>
</evidence>
<keyword evidence="1" id="KW-0812">Transmembrane</keyword>
<gene>
    <name evidence="1" type="ORF">TTHERM_00576720</name>
</gene>
<sequence>MIIMKSDPQIANDDIAILVYNPFSIGIYNLISKKKLILQEPQENIMFYRIDKDDRKQIQRSELHTLDSSGRIISWNLDIGTKQKILQIPDQLLNINPYSCLNSEEKLVLTWNNKNVFVIGFSSSTQSTTIISTHQLPNNNGILNCQNDKANRRMVIFQSNGDIYQYDIASNSFNILFTLNKFYSIQSSFLSKNLVTISYQQSSLNYFLVSFRQSQMIFSQILPAQTTNVLVNSLEQYITVVGTSNLFQVWDLQRFQKVYEPNFQNIYCDQRDANQTSISNQINFVYASINSLDQIVSVSNNYIFAYSLKEQKPIMFKNQNIGFNWLQAYISQSSIILCSEMSVSIIDIKSSKFVYAIDYFNRQLSAYDVPNKIEVDPDFNRIIKIDRGGKIQYWSYFDNIMEKQIFVSGANSTFIIDKQLNKLVQQNLQTTKGSKILFVFDYRQGILIDSIENAFSESNLQYYYLHQDKTNGYLIGIIQTTQYMIYNFNSSHDHSLVFKGTFLPNAQTQGIALLLESQKQIFIYINDFLYLFNYFYSDGDYNTYIPFDGKNLNFNSFFFNFQTQILFNIQEQQIMQYKYNVNSLDLIQTISYYSGKIQQIYLIEQLNIFLINKGSQVLTKNHITLQEQAIDFKQDIVKNLVFDEQKAILIIITSSFKLNVFDLKTTILLNSLQIQPQLIEQIQIDTNMQIVIISFDNGDILLYNYNILSIVSLFNNIQPNNMDYFISNYNTITYKSGSEVYTKRLINFGQIAQITPQNNVLDFHIHLQSGFTFILTNQEVFIYNHISNQYLPPFPNNINLSNAYIIRGITSQDTILIGYLTSVSNNIVAYKLSNYNYINTMKHDLEKCNSVAELYYDDYSNRLFAACSGPGTVIVWDASNQFQLIKILDQIVSVSLVSDMAFYPEQNQIMILGYSWWSVLIDYKNLQIICTIEGIFGNFDHFNQYQIQWDHIGYIRLSDLNCKKISEVQAHKQWIYEVLIDSQSYILTSISKDLFVKTWSYSNGIQFMSQLQLQNPLFCGILDKDNNLVVVGDFNGFVYILRYPNLLLLRTIQVAQGQISKIFLDVKYNLILIGSQSSGTIKYLNMIEFLVPNMYTNSYQSEGLLSTLQVNQSIIFHQELNIVQQWNYTSQQLSYGFFVNSDDPEYEVQSKMILLKGQKNIGVLLTREQTIFFDLNSLNLVNIQSVKCMRNTQLISYFICSQLNIITIIGLNDFRQIQQISINQNSSIIQLESINELNSFFVTTTLGEIISFQLNDKNPVQFDQQFNINLLKQAIINYSFTLLENIYIILMASFDGNIACIKFNFSFAILEQQIIKLPGYKSHAHIIKIFESKVFIKRISDFYIGLYNLEDFTLVQQISSPCLGYVYKLDLNFELDYILQSCVCIYQVNLLSNFKQLGMGRFFQNLNLTDVYTIDQNQIILVNKDYFIDVYQNTIFVYLIDQISQTIKIKGQLSLDNEDLGFVSNYEIFNSLDNIYIKLILYSSFQIGQLHLPIQGQQICQETLYIDEIASTFKSIDSVYYQVQKYFPIIEMEFLIQIESDIVLQRLPNFAFSSQSSITYQSQSNLTNQIQVYVNSDFFDSFRGYSKIIMSNLTIQPQQQYSSNSIFNIQNVGYLGFYSINLGDLAIYSFEISQINEVYFNHIQMIKLNMQSSQLLNLFSIQDVNQIQINLMTIQNCTFSQIQLFNFYNSLSQGIYQLQLTNMIIDNSKFYFISSMNINTIFQLQNFQNVQMSSILISTCSGTPTLIFRLFLIKNLILNTIEYYKNQDISFMDHSNSQSQVQQDYYVNYQLIKDNVLLKNIKIIFNNYTNKVIEPTIKIQCHNLTINDTIFENNTDITKSINLLYIQQGDQLSFQNIFFRINIGFNSLIQINQFNLCQLFNLQLTQNEIYYGLYIISSSAQLFDSKILNNKAIWQQSIIFVQQSTFSIKNTYFSNNLSQLNGGSLYITQSTQIIQNSSFENDSCTSNGGSIYSSRSNLSILSTVFSSCSSQNGGCIYADSGSLNLTQVQSQASKCTNNGGFLYMSKIPTITIKDSIFQNSTAYSDGGCFYITKSGYIKSIINNSSFQFNNAYGSGGAILIDNSNFPLQNSNFIKNRAGVGGAIRYLIIKPSFMVKNQQNNIIAKDSCKTYSSNSCKQNKAIIFGDSIASYPQYASIFPSRDFDVNISLYPNITFSNFRSGLSSFDLSIQFLDEFKNPVNQVDFKNSTQTAQLSGNLLQELSQYNCQVYLIQTIESLQKQIIKIEGATSIDYKFQHQNLSGCLMSNFKIAGVPSQRAIVYLSLQGMKQIAANSTFYDVNQIQIEIYFRSCIKGEYYNPTCNGCLIQECAQCQSGTYSLVIPKINSQKQCQPCDLSVVESCQLDQIVLKQNYWRSSNISDNIYECNKNILSCNGDEQNNYCAKGYTGGLCSACDNYGQVWGNRYGAVLSVNVRGVVCMECSEIQANYFKQVLTFIGVLIYVVILMVDSQNSNCRICQIHTLKQLRIINLGVSSFTLQSSTIIAVQVAQILKFQSNIQDLFTYLWKLYKQYFAKSSIINIT</sequence>
<name>Q22V27_TETTS</name>
<reference evidence="1" key="2">
    <citation type="submission" date="2014-02" db="EMBL/GenBank/DDBJ databases">
        <title>Annotation update of Tetrahymena thermophila SB210.</title>
        <authorList>
            <person name="Bidwell S."/>
            <person name="Michalis H.M."/>
            <person name="Zafar N."/>
            <person name="Joardar V."/>
            <person name="Miao W."/>
            <person name="Russ C."/>
            <person name="Eisen J."/>
            <person name="Wu M."/>
            <person name="Wu D."/>
            <person name="Nierman W."/>
            <person name="Orias E."/>
            <person name="Delcher A."/>
            <person name="Salzberg S."/>
            <person name="Coyne R."/>
        </authorList>
    </citation>
    <scope>NUCLEOTIDE SEQUENCE</scope>
    <source>
        <strain evidence="1">SB210</strain>
    </source>
</reference>
<dbReference type="InterPro" id="IPR011050">
    <property type="entry name" value="Pectin_lyase_fold/virulence"/>
</dbReference>
<dbReference type="OrthoDB" id="10693256at2759"/>
<evidence type="ECO:0000313" key="2">
    <source>
        <dbReference type="Proteomes" id="UP000009168"/>
    </source>
</evidence>
<dbReference type="InParanoid" id="Q22V27"/>
<dbReference type="InterPro" id="IPR011047">
    <property type="entry name" value="Quinoprotein_ADH-like_sf"/>
</dbReference>
<dbReference type="InterPro" id="IPR015943">
    <property type="entry name" value="WD40/YVTN_repeat-like_dom_sf"/>
</dbReference>